<sequence length="319" mass="34695">MYSKIIGTGSYFPEQVRTNEDLEKLVETSNDWIIERTGIKERRISSPDETVAYMGAEAAKKALDMAGLQSTDIDMIVMGTTSSHVSLPSAACFVQQLLDIPSIPAFDVAAACSGFIYALSIGDQYVRSGMAKRVLVIGADALSHMCDPEDRTTLILFGDAAGACIIEQSEEQGILSTHLHADGKYQPLLGCDAPVRGDQLSVESSYMYMSGNEVFKMAVTKLSEIVNTTLKHNNIEKSDIDWLVPHQANMRIIKATAKKLALPMERVVVTLDKHGNTSAATIPTALDIAIRDGRIQRGQTLLLEAFGSGFTWGSALIKY</sequence>
<dbReference type="EMBL" id="BSSU01000006">
    <property type="protein sequence ID" value="GLX81932.1"/>
    <property type="molecule type" value="Genomic_DNA"/>
</dbReference>
<keyword evidence="2 8" id="KW-0444">Lipid biosynthesis</keyword>
<feature type="domain" description="Beta-ketoacyl-[acyl-carrier-protein] synthase III N-terminal" evidence="10">
    <location>
        <begin position="106"/>
        <end position="183"/>
    </location>
</feature>
<dbReference type="InterPro" id="IPR016039">
    <property type="entry name" value="Thiolase-like"/>
</dbReference>
<feature type="domain" description="Beta-ketoacyl-[acyl-carrier-protein] synthase III C-terminal" evidence="9">
    <location>
        <begin position="230"/>
        <end position="319"/>
    </location>
</feature>
<evidence type="ECO:0000256" key="1">
    <source>
        <dbReference type="ARBA" id="ARBA00008642"/>
    </source>
</evidence>
<keyword evidence="4 8" id="KW-0276">Fatty acid metabolism</keyword>
<comment type="pathway">
    <text evidence="8">Lipid metabolism; fatty acid biosynthesis.</text>
</comment>
<dbReference type="Pfam" id="PF08545">
    <property type="entry name" value="ACP_syn_III"/>
    <property type="match status" value="1"/>
</dbReference>
<dbReference type="SUPFAM" id="SSF53901">
    <property type="entry name" value="Thiolase-like"/>
    <property type="match status" value="1"/>
</dbReference>
<dbReference type="Gene3D" id="3.40.47.10">
    <property type="match status" value="1"/>
</dbReference>
<dbReference type="InterPro" id="IPR013751">
    <property type="entry name" value="ACP_syn_III_N"/>
</dbReference>
<feature type="active site" evidence="8">
    <location>
        <position position="276"/>
    </location>
</feature>
<keyword evidence="8" id="KW-0963">Cytoplasm</keyword>
<keyword evidence="6 8" id="KW-0275">Fatty acid biosynthesis</keyword>
<gene>
    <name evidence="11" type="primary">fabH_1</name>
    <name evidence="8" type="synonym">fabH</name>
    <name evidence="11" type="ORF">theurythT_13840</name>
</gene>
<comment type="similarity">
    <text evidence="1 8">Belongs to the thiolase-like superfamily. FabH family.</text>
</comment>
<dbReference type="HAMAP" id="MF_01815">
    <property type="entry name" value="FabH"/>
    <property type="match status" value="1"/>
</dbReference>
<evidence type="ECO:0000259" key="10">
    <source>
        <dbReference type="Pfam" id="PF08545"/>
    </source>
</evidence>
<organism evidence="11 12">
    <name type="scientific">Thalassotalea eurytherma</name>
    <dbReference type="NCBI Taxonomy" id="1144278"/>
    <lineage>
        <taxon>Bacteria</taxon>
        <taxon>Pseudomonadati</taxon>
        <taxon>Pseudomonadota</taxon>
        <taxon>Gammaproteobacteria</taxon>
        <taxon>Alteromonadales</taxon>
        <taxon>Colwelliaceae</taxon>
        <taxon>Thalassotalea</taxon>
    </lineage>
</organism>
<protein>
    <recommendedName>
        <fullName evidence="8">Beta-ketoacyl-[acyl-carrier-protein] synthase III</fullName>
        <shortName evidence="8">Beta-ketoacyl-ACP synthase III</shortName>
        <shortName evidence="8">KAS III</shortName>
        <ecNumber evidence="8">2.3.1.180</ecNumber>
    </recommendedName>
    <alternativeName>
        <fullName evidence="8">3-oxoacyl-[acyl-carrier-protein] synthase 3</fullName>
    </alternativeName>
    <alternativeName>
        <fullName evidence="8">3-oxoacyl-[acyl-carrier-protein] synthase III</fullName>
    </alternativeName>
</protein>
<evidence type="ECO:0000259" key="9">
    <source>
        <dbReference type="Pfam" id="PF08541"/>
    </source>
</evidence>
<evidence type="ECO:0000256" key="8">
    <source>
        <dbReference type="HAMAP-Rule" id="MF_01815"/>
    </source>
</evidence>
<name>A0ABQ6H531_9GAMM</name>
<feature type="region of interest" description="ACP-binding" evidence="8">
    <location>
        <begin position="247"/>
        <end position="251"/>
    </location>
</feature>
<keyword evidence="12" id="KW-1185">Reference proteome</keyword>
<comment type="domain">
    <text evidence="8">The last Arg residue of the ACP-binding site is essential for the weak association between ACP/AcpP and FabH.</text>
</comment>
<dbReference type="InterPro" id="IPR004655">
    <property type="entry name" value="FabH"/>
</dbReference>
<dbReference type="InterPro" id="IPR013747">
    <property type="entry name" value="ACP_syn_III_C"/>
</dbReference>
<comment type="subcellular location">
    <subcellularLocation>
        <location evidence="8">Cytoplasm</location>
    </subcellularLocation>
</comment>
<dbReference type="PANTHER" id="PTHR43091:SF1">
    <property type="entry name" value="BETA-KETOACYL-[ACYL-CARRIER-PROTEIN] SYNTHASE III, CHLOROPLASTIC"/>
    <property type="match status" value="1"/>
</dbReference>
<evidence type="ECO:0000313" key="12">
    <source>
        <dbReference type="Proteomes" id="UP001157133"/>
    </source>
</evidence>
<keyword evidence="5 8" id="KW-0443">Lipid metabolism</keyword>
<keyword evidence="3 8" id="KW-0808">Transferase</keyword>
<feature type="active site" evidence="8">
    <location>
        <position position="246"/>
    </location>
</feature>
<evidence type="ECO:0000256" key="2">
    <source>
        <dbReference type="ARBA" id="ARBA00022516"/>
    </source>
</evidence>
<keyword evidence="8" id="KW-0012">Acyltransferase</keyword>
<evidence type="ECO:0000313" key="11">
    <source>
        <dbReference type="EMBL" id="GLX81932.1"/>
    </source>
</evidence>
<dbReference type="Pfam" id="PF08541">
    <property type="entry name" value="ACP_syn_III_C"/>
    <property type="match status" value="1"/>
</dbReference>
<evidence type="ECO:0000256" key="7">
    <source>
        <dbReference type="ARBA" id="ARBA00023268"/>
    </source>
</evidence>
<dbReference type="RefSeq" id="WP_284207276.1">
    <property type="nucleotide sequence ID" value="NZ_BSSU01000006.1"/>
</dbReference>
<evidence type="ECO:0000256" key="5">
    <source>
        <dbReference type="ARBA" id="ARBA00023098"/>
    </source>
</evidence>
<evidence type="ECO:0000256" key="6">
    <source>
        <dbReference type="ARBA" id="ARBA00023160"/>
    </source>
</evidence>
<comment type="subunit">
    <text evidence="8">Homodimer.</text>
</comment>
<dbReference type="Proteomes" id="UP001157133">
    <property type="component" value="Unassembled WGS sequence"/>
</dbReference>
<reference evidence="11 12" key="1">
    <citation type="submission" date="2023-03" db="EMBL/GenBank/DDBJ databases">
        <title>Draft genome sequence of Thalassotalea eurytherma JCM 18482T.</title>
        <authorList>
            <person name="Sawabe T."/>
        </authorList>
    </citation>
    <scope>NUCLEOTIDE SEQUENCE [LARGE SCALE GENOMIC DNA]</scope>
    <source>
        <strain evidence="11 12">JCM 18482</strain>
    </source>
</reference>
<dbReference type="NCBIfam" id="NF006829">
    <property type="entry name" value="PRK09352.1"/>
    <property type="match status" value="1"/>
</dbReference>
<comment type="function">
    <text evidence="8">Catalyzes the condensation reaction of fatty acid synthesis by the addition to an acyl acceptor of two carbons from malonyl-ACP. Catalyzes the first condensation reaction which initiates fatty acid synthesis and may therefore play a role in governing the total rate of fatty acid production. Possesses both acetoacetyl-ACP synthase and acetyl transacylase activities. Its substrate specificity determines the biosynthesis of branched-chain and/or straight-chain of fatty acids.</text>
</comment>
<dbReference type="CDD" id="cd00830">
    <property type="entry name" value="KAS_III"/>
    <property type="match status" value="1"/>
</dbReference>
<dbReference type="PANTHER" id="PTHR43091">
    <property type="entry name" value="3-OXOACYL-[ACYL-CARRIER-PROTEIN] SYNTHASE"/>
    <property type="match status" value="1"/>
</dbReference>
<feature type="active site" evidence="8">
    <location>
        <position position="112"/>
    </location>
</feature>
<evidence type="ECO:0000256" key="4">
    <source>
        <dbReference type="ARBA" id="ARBA00022832"/>
    </source>
</evidence>
<proteinExistence type="inferred from homology"/>
<dbReference type="EC" id="2.3.1.180" evidence="8"/>
<dbReference type="NCBIfam" id="TIGR00747">
    <property type="entry name" value="fabH"/>
    <property type="match status" value="1"/>
</dbReference>
<keyword evidence="7 8" id="KW-0511">Multifunctional enzyme</keyword>
<evidence type="ECO:0000256" key="3">
    <source>
        <dbReference type="ARBA" id="ARBA00022679"/>
    </source>
</evidence>
<comment type="catalytic activity">
    <reaction evidence="8">
        <text>malonyl-[ACP] + acetyl-CoA + H(+) = 3-oxobutanoyl-[ACP] + CO2 + CoA</text>
        <dbReference type="Rhea" id="RHEA:12080"/>
        <dbReference type="Rhea" id="RHEA-COMP:9623"/>
        <dbReference type="Rhea" id="RHEA-COMP:9625"/>
        <dbReference type="ChEBI" id="CHEBI:15378"/>
        <dbReference type="ChEBI" id="CHEBI:16526"/>
        <dbReference type="ChEBI" id="CHEBI:57287"/>
        <dbReference type="ChEBI" id="CHEBI:57288"/>
        <dbReference type="ChEBI" id="CHEBI:78449"/>
        <dbReference type="ChEBI" id="CHEBI:78450"/>
        <dbReference type="EC" id="2.3.1.180"/>
    </reaction>
</comment>
<accession>A0ABQ6H531</accession>
<comment type="caution">
    <text evidence="11">The sequence shown here is derived from an EMBL/GenBank/DDBJ whole genome shotgun (WGS) entry which is preliminary data.</text>
</comment>